<organism evidence="1 2">
    <name type="scientific">Camellia lanceoleosa</name>
    <dbReference type="NCBI Taxonomy" id="1840588"/>
    <lineage>
        <taxon>Eukaryota</taxon>
        <taxon>Viridiplantae</taxon>
        <taxon>Streptophyta</taxon>
        <taxon>Embryophyta</taxon>
        <taxon>Tracheophyta</taxon>
        <taxon>Spermatophyta</taxon>
        <taxon>Magnoliopsida</taxon>
        <taxon>eudicotyledons</taxon>
        <taxon>Gunneridae</taxon>
        <taxon>Pentapetalae</taxon>
        <taxon>asterids</taxon>
        <taxon>Ericales</taxon>
        <taxon>Theaceae</taxon>
        <taxon>Camellia</taxon>
    </lineage>
</organism>
<evidence type="ECO:0000313" key="2">
    <source>
        <dbReference type="Proteomes" id="UP001060215"/>
    </source>
</evidence>
<accession>A0ACC0ILG2</accession>
<gene>
    <name evidence="1" type="ORF">LOK49_LG02G00895</name>
</gene>
<protein>
    <submittedName>
        <fullName evidence="1">FCS-Like Zinc finger 2</fullName>
    </submittedName>
</protein>
<reference evidence="1 2" key="1">
    <citation type="journal article" date="2022" name="Plant J.">
        <title>Chromosome-level genome of Camellia lanceoleosa provides a valuable resource for understanding genome evolution and self-incompatibility.</title>
        <authorList>
            <person name="Gong W."/>
            <person name="Xiao S."/>
            <person name="Wang L."/>
            <person name="Liao Z."/>
            <person name="Chang Y."/>
            <person name="Mo W."/>
            <person name="Hu G."/>
            <person name="Li W."/>
            <person name="Zhao G."/>
            <person name="Zhu H."/>
            <person name="Hu X."/>
            <person name="Ji K."/>
            <person name="Xiang X."/>
            <person name="Song Q."/>
            <person name="Yuan D."/>
            <person name="Jin S."/>
            <person name="Zhang L."/>
        </authorList>
    </citation>
    <scope>NUCLEOTIDE SEQUENCE [LARGE SCALE GENOMIC DNA]</scope>
    <source>
        <strain evidence="1">SQ_2022a</strain>
    </source>
</reference>
<dbReference type="EMBL" id="CM045760">
    <property type="protein sequence ID" value="KAI8025918.1"/>
    <property type="molecule type" value="Genomic_DNA"/>
</dbReference>
<keyword evidence="2" id="KW-1185">Reference proteome</keyword>
<dbReference type="Proteomes" id="UP001060215">
    <property type="component" value="Chromosome 3"/>
</dbReference>
<comment type="caution">
    <text evidence="1">The sequence shown here is derived from an EMBL/GenBank/DDBJ whole genome shotgun (WGS) entry which is preliminary data.</text>
</comment>
<name>A0ACC0ILG2_9ERIC</name>
<sequence>MHRETMRSAVLSYAGWEEYNNESHFLEACFLCRKQLGHNSDIFMYRGNTPFCSQECRQEQIEKDEAKEKKRTWKLSSSSSSSKKALRQSTTSTTTSDPTNHNKPSSSPNNDVRTGTVAVA</sequence>
<evidence type="ECO:0000313" key="1">
    <source>
        <dbReference type="EMBL" id="KAI8025918.1"/>
    </source>
</evidence>
<proteinExistence type="predicted"/>